<gene>
    <name evidence="5" type="ORF">OFUS_LOCUS6724</name>
</gene>
<dbReference type="Pfam" id="PF00057">
    <property type="entry name" value="Ldl_recept_a"/>
    <property type="match status" value="1"/>
</dbReference>
<evidence type="ECO:0000256" key="1">
    <source>
        <dbReference type="PROSITE-ProRule" id="PRU00124"/>
    </source>
</evidence>
<feature type="region of interest" description="Disordered" evidence="2">
    <location>
        <begin position="283"/>
        <end position="475"/>
    </location>
</feature>
<dbReference type="PROSITE" id="PS50068">
    <property type="entry name" value="LDLRA_2"/>
    <property type="match status" value="1"/>
</dbReference>
<sequence length="475" mass="51673">MARCHEFVLKIVNVLWIYILLISQCESKKTETFYMNGPSCGETVTIDGATVYSHYDYKNNKLYENNIECRLTFKARNSNLRIMINILELDIPDIYYNDLCNDALYVYDASSILGKTLKKAGRNNGLCGKTIPNDFLESTGEYLTVYFRTNNGGLPGEGFKFVVTAFSEIKLGEVCNEGDFRCNNNRCINKQLMCDQVDHCGDYSDESTLTGAKCTEKGPGYDGGSTNSTIADGDILTKFLSLGVTASIAISIGSIILVTVIIVCVVCCCCRKCRKDSIPDNVTTSATSVSASGPYKPVNQQKPNAANNQFNEGPNGQQQQQQQPYNIPNGQQFNNRPNGQQYPNDHPMTAYSGSNGPPSIYSSNTSGVTGQQSGHGINYTPATHYTQHGYQPMHQAPVGGPGPPTGPFTQYNPRESFSQTGSGCSSSQAPPSYHRSYTPTSSRSGKSGRSGETGGTGSVSYTKTEPEKITFPVQV</sequence>
<feature type="transmembrane region" description="Helical" evidence="3">
    <location>
        <begin position="248"/>
        <end position="270"/>
    </location>
</feature>
<feature type="disulfide bond" evidence="1">
    <location>
        <begin position="175"/>
        <end position="187"/>
    </location>
</feature>
<organism evidence="5 6">
    <name type="scientific">Owenia fusiformis</name>
    <name type="common">Polychaete worm</name>
    <dbReference type="NCBI Taxonomy" id="6347"/>
    <lineage>
        <taxon>Eukaryota</taxon>
        <taxon>Metazoa</taxon>
        <taxon>Spiralia</taxon>
        <taxon>Lophotrochozoa</taxon>
        <taxon>Annelida</taxon>
        <taxon>Polychaeta</taxon>
        <taxon>Sedentaria</taxon>
        <taxon>Canalipalpata</taxon>
        <taxon>Sabellida</taxon>
        <taxon>Oweniida</taxon>
        <taxon>Oweniidae</taxon>
        <taxon>Owenia</taxon>
    </lineage>
</organism>
<dbReference type="SMART" id="SM00042">
    <property type="entry name" value="CUB"/>
    <property type="match status" value="1"/>
</dbReference>
<feature type="signal peptide" evidence="4">
    <location>
        <begin position="1"/>
        <end position="27"/>
    </location>
</feature>
<dbReference type="SMART" id="SM00192">
    <property type="entry name" value="LDLa"/>
    <property type="match status" value="1"/>
</dbReference>
<protein>
    <submittedName>
        <fullName evidence="5">Uncharacterized protein</fullName>
    </submittedName>
</protein>
<feature type="compositionally biased region" description="Polar residues" evidence="2">
    <location>
        <begin position="351"/>
        <end position="389"/>
    </location>
</feature>
<dbReference type="CDD" id="cd00041">
    <property type="entry name" value="CUB"/>
    <property type="match status" value="1"/>
</dbReference>
<evidence type="ECO:0000313" key="5">
    <source>
        <dbReference type="EMBL" id="CAH1779971.1"/>
    </source>
</evidence>
<feature type="compositionally biased region" description="Low complexity" evidence="2">
    <location>
        <begin position="283"/>
        <end position="292"/>
    </location>
</feature>
<accession>A0A8J1Y7T2</accession>
<keyword evidence="1" id="KW-1015">Disulfide bond</keyword>
<feature type="compositionally biased region" description="Polar residues" evidence="2">
    <location>
        <begin position="333"/>
        <end position="343"/>
    </location>
</feature>
<dbReference type="EMBL" id="CAIIXF020000003">
    <property type="protein sequence ID" value="CAH1779971.1"/>
    <property type="molecule type" value="Genomic_DNA"/>
</dbReference>
<dbReference type="InterPro" id="IPR000859">
    <property type="entry name" value="CUB_dom"/>
</dbReference>
<feature type="compositionally biased region" description="Low complexity" evidence="2">
    <location>
        <begin position="416"/>
        <end position="428"/>
    </location>
</feature>
<dbReference type="SUPFAM" id="SSF57424">
    <property type="entry name" value="LDL receptor-like module"/>
    <property type="match status" value="1"/>
</dbReference>
<dbReference type="Proteomes" id="UP000749559">
    <property type="component" value="Unassembled WGS sequence"/>
</dbReference>
<name>A0A8J1Y7T2_OWEFU</name>
<feature type="disulfide bond" evidence="1">
    <location>
        <begin position="182"/>
        <end position="200"/>
    </location>
</feature>
<evidence type="ECO:0000256" key="3">
    <source>
        <dbReference type="SAM" id="Phobius"/>
    </source>
</evidence>
<proteinExistence type="predicted"/>
<keyword evidence="3" id="KW-0812">Transmembrane</keyword>
<feature type="compositionally biased region" description="Low complexity" evidence="2">
    <location>
        <begin position="307"/>
        <end position="332"/>
    </location>
</feature>
<keyword evidence="4" id="KW-0732">Signal</keyword>
<keyword evidence="6" id="KW-1185">Reference proteome</keyword>
<dbReference type="PANTHER" id="PTHR24652">
    <property type="entry name" value="LOW-DENSITY LIPOPROTEIN RECEPTOR CLASS A DOMAIN-CONTAINING PROTEIN 2"/>
    <property type="match status" value="1"/>
</dbReference>
<dbReference type="Gene3D" id="4.10.400.10">
    <property type="entry name" value="Low-density Lipoprotein Receptor"/>
    <property type="match status" value="1"/>
</dbReference>
<evidence type="ECO:0000256" key="2">
    <source>
        <dbReference type="SAM" id="MobiDB-lite"/>
    </source>
</evidence>
<dbReference type="SUPFAM" id="SSF49854">
    <property type="entry name" value="Spermadhesin, CUB domain"/>
    <property type="match status" value="1"/>
</dbReference>
<dbReference type="PROSITE" id="PS01180">
    <property type="entry name" value="CUB"/>
    <property type="match status" value="1"/>
</dbReference>
<dbReference type="InterPro" id="IPR036055">
    <property type="entry name" value="LDL_receptor-like_sf"/>
</dbReference>
<dbReference type="OrthoDB" id="6514358at2759"/>
<keyword evidence="3" id="KW-1133">Transmembrane helix</keyword>
<dbReference type="PANTHER" id="PTHR24652:SF69">
    <property type="entry name" value="CUB DOMAIN-CONTAINING PROTEIN"/>
    <property type="match status" value="1"/>
</dbReference>
<evidence type="ECO:0000313" key="6">
    <source>
        <dbReference type="Proteomes" id="UP000749559"/>
    </source>
</evidence>
<dbReference type="InterPro" id="IPR002172">
    <property type="entry name" value="LDrepeatLR_classA_rpt"/>
</dbReference>
<dbReference type="InterPro" id="IPR035914">
    <property type="entry name" value="Sperma_CUB_dom_sf"/>
</dbReference>
<dbReference type="CDD" id="cd00112">
    <property type="entry name" value="LDLa"/>
    <property type="match status" value="1"/>
</dbReference>
<comment type="caution">
    <text evidence="1">Lacks conserved residue(s) required for the propagation of feature annotation.</text>
</comment>
<evidence type="ECO:0000256" key="4">
    <source>
        <dbReference type="SAM" id="SignalP"/>
    </source>
</evidence>
<dbReference type="InterPro" id="IPR042333">
    <property type="entry name" value="LRAD2/Mig-13-like"/>
</dbReference>
<reference evidence="5" key="1">
    <citation type="submission" date="2022-03" db="EMBL/GenBank/DDBJ databases">
        <authorList>
            <person name="Martin C."/>
        </authorList>
    </citation>
    <scope>NUCLEOTIDE SEQUENCE</scope>
</reference>
<comment type="caution">
    <text evidence="5">The sequence shown here is derived from an EMBL/GenBank/DDBJ whole genome shotgun (WGS) entry which is preliminary data.</text>
</comment>
<feature type="chain" id="PRO_5043534763" evidence="4">
    <location>
        <begin position="28"/>
        <end position="475"/>
    </location>
</feature>
<keyword evidence="3" id="KW-0472">Membrane</keyword>
<dbReference type="AlphaFoldDB" id="A0A8J1Y7T2"/>
<dbReference type="Gene3D" id="2.60.120.290">
    <property type="entry name" value="Spermadhesin, CUB domain"/>
    <property type="match status" value="1"/>
</dbReference>